<dbReference type="Proteomes" id="UP001266305">
    <property type="component" value="Unassembled WGS sequence"/>
</dbReference>
<organism evidence="2 3">
    <name type="scientific">Saguinus oedipus</name>
    <name type="common">Cotton-top tamarin</name>
    <name type="synonym">Oedipomidas oedipus</name>
    <dbReference type="NCBI Taxonomy" id="9490"/>
    <lineage>
        <taxon>Eukaryota</taxon>
        <taxon>Metazoa</taxon>
        <taxon>Chordata</taxon>
        <taxon>Craniata</taxon>
        <taxon>Vertebrata</taxon>
        <taxon>Euteleostomi</taxon>
        <taxon>Mammalia</taxon>
        <taxon>Eutheria</taxon>
        <taxon>Euarchontoglires</taxon>
        <taxon>Primates</taxon>
        <taxon>Haplorrhini</taxon>
        <taxon>Platyrrhini</taxon>
        <taxon>Cebidae</taxon>
        <taxon>Callitrichinae</taxon>
        <taxon>Saguinus</taxon>
    </lineage>
</organism>
<keyword evidence="3" id="KW-1185">Reference proteome</keyword>
<reference evidence="2 3" key="1">
    <citation type="submission" date="2023-05" db="EMBL/GenBank/DDBJ databases">
        <title>B98-5 Cell Line De Novo Hybrid Assembly: An Optical Mapping Approach.</title>
        <authorList>
            <person name="Kananen K."/>
            <person name="Auerbach J.A."/>
            <person name="Kautto E."/>
            <person name="Blachly J.S."/>
        </authorList>
    </citation>
    <scope>NUCLEOTIDE SEQUENCE [LARGE SCALE GENOMIC DNA]</scope>
    <source>
        <strain evidence="2">B95-8</strain>
        <tissue evidence="2">Cell line</tissue>
    </source>
</reference>
<dbReference type="EMBL" id="JASSZA010000011">
    <property type="protein sequence ID" value="KAK2097813.1"/>
    <property type="molecule type" value="Genomic_DNA"/>
</dbReference>
<proteinExistence type="predicted"/>
<comment type="caution">
    <text evidence="2">The sequence shown here is derived from an EMBL/GenBank/DDBJ whole genome shotgun (WGS) entry which is preliminary data.</text>
</comment>
<feature type="signal peptide" evidence="1">
    <location>
        <begin position="1"/>
        <end position="23"/>
    </location>
</feature>
<name>A0ABQ9UL83_SAGOE</name>
<accession>A0ABQ9UL83</accession>
<gene>
    <name evidence="2" type="ORF">P7K49_023264</name>
</gene>
<feature type="chain" id="PRO_5047284691" evidence="1">
    <location>
        <begin position="24"/>
        <end position="182"/>
    </location>
</feature>
<evidence type="ECO:0000313" key="2">
    <source>
        <dbReference type="EMBL" id="KAK2097813.1"/>
    </source>
</evidence>
<keyword evidence="1" id="KW-0732">Signal</keyword>
<sequence>MGSQSCWALGLTLELGAPPAAQCSRLGVVGTATCPWGLRAPFLPTGAKITGLYNDSELPQKTLCRGVLMTLPCGSGSLVTSESSSCKGGTGAQGLRLILSFTHRPPPLCGAIPASGDYVTRPGDKVAAWVKAVDGDEQWILAKMPQDDYSTLPEDTSYADSFSPHLSVAQRYLVASKEPKKK</sequence>
<protein>
    <submittedName>
        <fullName evidence="2">Uncharacterized protein</fullName>
    </submittedName>
</protein>
<evidence type="ECO:0000256" key="1">
    <source>
        <dbReference type="SAM" id="SignalP"/>
    </source>
</evidence>
<evidence type="ECO:0000313" key="3">
    <source>
        <dbReference type="Proteomes" id="UP001266305"/>
    </source>
</evidence>